<comment type="caution">
    <text evidence="1">The sequence shown here is derived from an EMBL/GenBank/DDBJ whole genome shotgun (WGS) entry which is preliminary data.</text>
</comment>
<feature type="non-terminal residue" evidence="1">
    <location>
        <position position="1"/>
    </location>
</feature>
<evidence type="ECO:0000313" key="2">
    <source>
        <dbReference type="Proteomes" id="UP000257109"/>
    </source>
</evidence>
<sequence length="124" mass="14252">SVEGRSNPPLPWVAWGQPFSEQIDRTPIPPQFRELVVDPFDGSQDPHVRLQAFQTQVYINGGDDLLSCKLFPSTLRGFSTNKAKHLEVANLFDIKQTKHEILKQYLRGSMEPQSRSMIQTRRFL</sequence>
<reference evidence="1" key="1">
    <citation type="submission" date="2018-05" db="EMBL/GenBank/DDBJ databases">
        <title>Draft genome of Mucuna pruriens seed.</title>
        <authorList>
            <person name="Nnadi N.E."/>
            <person name="Vos R."/>
            <person name="Hasami M.H."/>
            <person name="Devisetty U.K."/>
            <person name="Aguiy J.C."/>
        </authorList>
    </citation>
    <scope>NUCLEOTIDE SEQUENCE [LARGE SCALE GENOMIC DNA]</scope>
    <source>
        <strain evidence="1">JCA_2017</strain>
    </source>
</reference>
<keyword evidence="2" id="KW-1185">Reference proteome</keyword>
<dbReference type="Proteomes" id="UP000257109">
    <property type="component" value="Unassembled WGS sequence"/>
</dbReference>
<organism evidence="1 2">
    <name type="scientific">Mucuna pruriens</name>
    <name type="common">Velvet bean</name>
    <name type="synonym">Dolichos pruriens</name>
    <dbReference type="NCBI Taxonomy" id="157652"/>
    <lineage>
        <taxon>Eukaryota</taxon>
        <taxon>Viridiplantae</taxon>
        <taxon>Streptophyta</taxon>
        <taxon>Embryophyta</taxon>
        <taxon>Tracheophyta</taxon>
        <taxon>Spermatophyta</taxon>
        <taxon>Magnoliopsida</taxon>
        <taxon>eudicotyledons</taxon>
        <taxon>Gunneridae</taxon>
        <taxon>Pentapetalae</taxon>
        <taxon>rosids</taxon>
        <taxon>fabids</taxon>
        <taxon>Fabales</taxon>
        <taxon>Fabaceae</taxon>
        <taxon>Papilionoideae</taxon>
        <taxon>50 kb inversion clade</taxon>
        <taxon>NPAAA clade</taxon>
        <taxon>indigoferoid/millettioid clade</taxon>
        <taxon>Phaseoleae</taxon>
        <taxon>Mucuna</taxon>
    </lineage>
</organism>
<dbReference type="AlphaFoldDB" id="A0A371E7C5"/>
<accession>A0A371E7C5</accession>
<feature type="non-terminal residue" evidence="1">
    <location>
        <position position="124"/>
    </location>
</feature>
<proteinExistence type="predicted"/>
<protein>
    <submittedName>
        <fullName evidence="1">Uncharacterized protein</fullName>
    </submittedName>
</protein>
<name>A0A371E7C5_MUCPR</name>
<dbReference type="EMBL" id="QJKJ01015798">
    <property type="protein sequence ID" value="RDX61936.1"/>
    <property type="molecule type" value="Genomic_DNA"/>
</dbReference>
<evidence type="ECO:0000313" key="1">
    <source>
        <dbReference type="EMBL" id="RDX61936.1"/>
    </source>
</evidence>
<dbReference type="OrthoDB" id="1425436at2759"/>
<gene>
    <name evidence="1" type="ORF">CR513_59789</name>
</gene>